<dbReference type="AlphaFoldDB" id="A0A0B1P4R4"/>
<dbReference type="Proteomes" id="UP000030854">
    <property type="component" value="Unassembled WGS sequence"/>
</dbReference>
<dbReference type="EMBL" id="JNVN01002684">
    <property type="protein sequence ID" value="KHJ31669.1"/>
    <property type="molecule type" value="Genomic_DNA"/>
</dbReference>
<organism evidence="2 3">
    <name type="scientific">Uncinula necator</name>
    <name type="common">Grape powdery mildew</name>
    <dbReference type="NCBI Taxonomy" id="52586"/>
    <lineage>
        <taxon>Eukaryota</taxon>
        <taxon>Fungi</taxon>
        <taxon>Dikarya</taxon>
        <taxon>Ascomycota</taxon>
        <taxon>Pezizomycotina</taxon>
        <taxon>Leotiomycetes</taxon>
        <taxon>Erysiphales</taxon>
        <taxon>Erysiphaceae</taxon>
        <taxon>Erysiphe</taxon>
    </lineage>
</organism>
<keyword evidence="3" id="KW-1185">Reference proteome</keyword>
<gene>
    <name evidence="2" type="ORF">EV44_g4189</name>
</gene>
<reference evidence="2 3" key="1">
    <citation type="journal article" date="2014" name="BMC Genomics">
        <title>Adaptive genomic structural variation in the grape powdery mildew pathogen, Erysiphe necator.</title>
        <authorList>
            <person name="Jones L."/>
            <person name="Riaz S."/>
            <person name="Morales-Cruz A."/>
            <person name="Amrine K.C."/>
            <person name="McGuire B."/>
            <person name="Gubler W.D."/>
            <person name="Walker M.A."/>
            <person name="Cantu D."/>
        </authorList>
    </citation>
    <scope>NUCLEOTIDE SEQUENCE [LARGE SCALE GENOMIC DNA]</scope>
    <source>
        <strain evidence="3">c</strain>
    </source>
</reference>
<evidence type="ECO:0000313" key="3">
    <source>
        <dbReference type="Proteomes" id="UP000030854"/>
    </source>
</evidence>
<dbReference type="HOGENOM" id="CLU_1526302_0_0_1"/>
<protein>
    <submittedName>
        <fullName evidence="2">Uncharacterized protein</fullName>
    </submittedName>
</protein>
<name>A0A0B1P4R4_UNCNE</name>
<accession>A0A0B1P4R4</accession>
<evidence type="ECO:0000313" key="2">
    <source>
        <dbReference type="EMBL" id="KHJ31669.1"/>
    </source>
</evidence>
<proteinExistence type="predicted"/>
<evidence type="ECO:0000256" key="1">
    <source>
        <dbReference type="SAM" id="MobiDB-lite"/>
    </source>
</evidence>
<feature type="region of interest" description="Disordered" evidence="1">
    <location>
        <begin position="95"/>
        <end position="114"/>
    </location>
</feature>
<sequence>MGFKEQFPVWAERQRSNIRTNLDVSLATLIADITDEARESFHSKDKDLAMLGTSYGKGKGLSNSQYDPGDKGIFNHLRHTTEKCFEDLRNKEARTTRVKRNKSKSEYLKGGTSDDDQPSTFAGVVINAKNSSLQNDSTILTSSFDSILNSSVDSARWIFDTGADRHICKDLDFFDT</sequence>
<comment type="caution">
    <text evidence="2">The sequence shown here is derived from an EMBL/GenBank/DDBJ whole genome shotgun (WGS) entry which is preliminary data.</text>
</comment>